<reference evidence="5" key="1">
    <citation type="submission" date="2022-03" db="EMBL/GenBank/DDBJ databases">
        <authorList>
            <person name="Alioto T."/>
            <person name="Alioto T."/>
            <person name="Gomez Garrido J."/>
        </authorList>
    </citation>
    <scope>NUCLEOTIDE SEQUENCE</scope>
</reference>
<name>A0AAD1STI4_PELCU</name>
<dbReference type="PANTHER" id="PTHR33589">
    <property type="entry name" value="OS11G0524900 PROTEIN"/>
    <property type="match status" value="1"/>
</dbReference>
<evidence type="ECO:0000259" key="4">
    <source>
        <dbReference type="PROSITE" id="PS51752"/>
    </source>
</evidence>
<dbReference type="InterPro" id="IPR001229">
    <property type="entry name" value="Jacalin-like_lectin_dom"/>
</dbReference>
<dbReference type="Pfam" id="PF01419">
    <property type="entry name" value="Jacalin"/>
    <property type="match status" value="1"/>
</dbReference>
<dbReference type="Proteomes" id="UP001295444">
    <property type="component" value="Chromosome 07"/>
</dbReference>
<protein>
    <submittedName>
        <fullName evidence="5">Zymogen granule membrane 16</fullName>
    </submittedName>
</protein>
<keyword evidence="6" id="KW-1185">Reference proteome</keyword>
<feature type="chain" id="PRO_5042250359" evidence="3">
    <location>
        <begin position="21"/>
        <end position="170"/>
    </location>
</feature>
<dbReference type="InterPro" id="IPR052321">
    <property type="entry name" value="PolyBind_ProtTraffic"/>
</dbReference>
<accession>A0AAD1STI4</accession>
<evidence type="ECO:0000313" key="5">
    <source>
        <dbReference type="EMBL" id="CAH2307988.1"/>
    </source>
</evidence>
<dbReference type="EMBL" id="OW240918">
    <property type="protein sequence ID" value="CAH2307988.1"/>
    <property type="molecule type" value="Genomic_DNA"/>
</dbReference>
<evidence type="ECO:0000313" key="6">
    <source>
        <dbReference type="Proteomes" id="UP001295444"/>
    </source>
</evidence>
<dbReference type="PROSITE" id="PS51752">
    <property type="entry name" value="JACALIN_LECTIN"/>
    <property type="match status" value="1"/>
</dbReference>
<dbReference type="AlphaFoldDB" id="A0AAD1STI4"/>
<evidence type="ECO:0000256" key="2">
    <source>
        <dbReference type="ARBA" id="ARBA00022734"/>
    </source>
</evidence>
<dbReference type="PANTHER" id="PTHR33589:SF4">
    <property type="entry name" value="ZYMOGEN GRANULE MEMBRANE PROTEIN 16"/>
    <property type="match status" value="1"/>
</dbReference>
<feature type="domain" description="Jacalin-type lectin" evidence="4">
    <location>
        <begin position="25"/>
        <end position="160"/>
    </location>
</feature>
<dbReference type="InterPro" id="IPR036404">
    <property type="entry name" value="Jacalin-like_lectin_dom_sf"/>
</dbReference>
<organism evidence="5 6">
    <name type="scientific">Pelobates cultripes</name>
    <name type="common">Western spadefoot toad</name>
    <dbReference type="NCBI Taxonomy" id="61616"/>
    <lineage>
        <taxon>Eukaryota</taxon>
        <taxon>Metazoa</taxon>
        <taxon>Chordata</taxon>
        <taxon>Craniata</taxon>
        <taxon>Vertebrata</taxon>
        <taxon>Euteleostomi</taxon>
        <taxon>Amphibia</taxon>
        <taxon>Batrachia</taxon>
        <taxon>Anura</taxon>
        <taxon>Pelobatoidea</taxon>
        <taxon>Pelobatidae</taxon>
        <taxon>Pelobates</taxon>
    </lineage>
</organism>
<dbReference type="Gene3D" id="2.100.10.30">
    <property type="entry name" value="Jacalin-like lectin domain"/>
    <property type="match status" value="1"/>
</dbReference>
<keyword evidence="2" id="KW-0430">Lectin</keyword>
<feature type="signal peptide" evidence="3">
    <location>
        <begin position="1"/>
        <end position="20"/>
    </location>
</feature>
<evidence type="ECO:0000256" key="3">
    <source>
        <dbReference type="SAM" id="SignalP"/>
    </source>
</evidence>
<dbReference type="SMART" id="SM00915">
    <property type="entry name" value="Jacalin"/>
    <property type="match status" value="1"/>
</dbReference>
<sequence>MLYSGMWLWILLSVICVIAAQPRSASYSGEYGGGGGKRFSHSGNQLDGPITALRIRVNRYYITGLQARYGTTWSTYVGGSMGDLEEIFLHPDEHVIQVSGKYSNYLREVTFITNKGRQFPFGKDYGTSFNAVPLHPNTVLRFFSGSSGSVIDAIGFHWDDPSSNCSYCRN</sequence>
<keyword evidence="1 3" id="KW-0732">Signal</keyword>
<proteinExistence type="predicted"/>
<evidence type="ECO:0000256" key="1">
    <source>
        <dbReference type="ARBA" id="ARBA00022729"/>
    </source>
</evidence>
<dbReference type="GO" id="GO:0030246">
    <property type="term" value="F:carbohydrate binding"/>
    <property type="evidence" value="ECO:0007669"/>
    <property type="project" value="UniProtKB-KW"/>
</dbReference>
<gene>
    <name evidence="5" type="ORF">PECUL_23A062251</name>
</gene>
<dbReference type="SUPFAM" id="SSF51101">
    <property type="entry name" value="Mannose-binding lectins"/>
    <property type="match status" value="1"/>
</dbReference>
<dbReference type="CDD" id="cd09611">
    <property type="entry name" value="Jacalin_ZG16_like"/>
    <property type="match status" value="1"/>
</dbReference>